<sequence length="244" mass="25700">MKRLPSMAMILLISMAVVILAGSMRLGTVSAEVSQAQILQLASGANGSSSGQASECSPNNWAALVVCIILGAVYGIGLTFLWTRNGDWKLSEALSEVAIFVPKNTDGASNIGSLETATKGLEQATKGLEQATKGLEPATEALKQATEALKQATEALKQATEALKQATEAKPQLVASSSRLLAFIGSIIISGMLLASSFYIVWRLFNCQSLEPLSNLGTYLTSSAALFIPYIANKVGDIFKPLSK</sequence>
<accession>A0ABR8G4Y7</accession>
<dbReference type="Gene3D" id="1.20.120.330">
    <property type="entry name" value="Nucleotidyltransferases domain 2"/>
    <property type="match status" value="1"/>
</dbReference>
<name>A0ABR8G4Y7_9NOSO</name>
<evidence type="ECO:0000313" key="4">
    <source>
        <dbReference type="Proteomes" id="UP000603457"/>
    </source>
</evidence>
<keyword evidence="4" id="KW-1185">Reference proteome</keyword>
<gene>
    <name evidence="3" type="ORF">H6G74_28905</name>
</gene>
<feature type="coiled-coil region" evidence="1">
    <location>
        <begin position="135"/>
        <end position="169"/>
    </location>
</feature>
<dbReference type="SUPFAM" id="SSF116842">
    <property type="entry name" value="XseB-like"/>
    <property type="match status" value="1"/>
</dbReference>
<dbReference type="InterPro" id="IPR037004">
    <property type="entry name" value="Exonuc_VII_ssu_sf"/>
</dbReference>
<keyword evidence="2" id="KW-0472">Membrane</keyword>
<organism evidence="3 4">
    <name type="scientific">Nostoc spongiaeforme FACHB-130</name>
    <dbReference type="NCBI Taxonomy" id="1357510"/>
    <lineage>
        <taxon>Bacteria</taxon>
        <taxon>Bacillati</taxon>
        <taxon>Cyanobacteriota</taxon>
        <taxon>Cyanophyceae</taxon>
        <taxon>Nostocales</taxon>
        <taxon>Nostocaceae</taxon>
        <taxon>Nostoc</taxon>
    </lineage>
</organism>
<feature type="transmembrane region" description="Helical" evidence="2">
    <location>
        <begin position="213"/>
        <end position="232"/>
    </location>
</feature>
<reference evidence="3 4" key="1">
    <citation type="journal article" date="2020" name="ISME J.">
        <title>Comparative genomics reveals insights into cyanobacterial evolution and habitat adaptation.</title>
        <authorList>
            <person name="Chen M.Y."/>
            <person name="Teng W.K."/>
            <person name="Zhao L."/>
            <person name="Hu C.X."/>
            <person name="Zhou Y.K."/>
            <person name="Han B.P."/>
            <person name="Song L.R."/>
            <person name="Shu W.S."/>
        </authorList>
    </citation>
    <scope>NUCLEOTIDE SEQUENCE [LARGE SCALE GENOMIC DNA]</scope>
    <source>
        <strain evidence="3 4">FACHB-130</strain>
    </source>
</reference>
<proteinExistence type="predicted"/>
<keyword evidence="2" id="KW-0812">Transmembrane</keyword>
<dbReference type="Proteomes" id="UP000603457">
    <property type="component" value="Unassembled WGS sequence"/>
</dbReference>
<keyword evidence="2" id="KW-1133">Transmembrane helix</keyword>
<feature type="transmembrane region" description="Helical" evidence="2">
    <location>
        <begin position="180"/>
        <end position="201"/>
    </location>
</feature>
<feature type="transmembrane region" description="Helical" evidence="2">
    <location>
        <begin position="60"/>
        <end position="82"/>
    </location>
</feature>
<comment type="caution">
    <text evidence="3">The sequence shown here is derived from an EMBL/GenBank/DDBJ whole genome shotgun (WGS) entry which is preliminary data.</text>
</comment>
<evidence type="ECO:0000256" key="2">
    <source>
        <dbReference type="SAM" id="Phobius"/>
    </source>
</evidence>
<evidence type="ECO:0000256" key="1">
    <source>
        <dbReference type="SAM" id="Coils"/>
    </source>
</evidence>
<dbReference type="EMBL" id="JACJTB010000067">
    <property type="protein sequence ID" value="MBD2598316.1"/>
    <property type="molecule type" value="Genomic_DNA"/>
</dbReference>
<protein>
    <submittedName>
        <fullName evidence="3">Uncharacterized protein</fullName>
    </submittedName>
</protein>
<keyword evidence="1" id="KW-0175">Coiled coil</keyword>
<evidence type="ECO:0000313" key="3">
    <source>
        <dbReference type="EMBL" id="MBD2598316.1"/>
    </source>
</evidence>
<dbReference type="RefSeq" id="WP_190970991.1">
    <property type="nucleotide sequence ID" value="NZ_JACJTB010000067.1"/>
</dbReference>